<dbReference type="EMBL" id="JWZX01002339">
    <property type="protein sequence ID" value="KOO29877.1"/>
    <property type="molecule type" value="Genomic_DNA"/>
</dbReference>
<protein>
    <submittedName>
        <fullName evidence="1">Uncharacterized protein</fullName>
    </submittedName>
</protein>
<sequence>MLDALEDEVPLQVMLFELLWKCRARVHIPDTLTYKYGKLESWYFNSKDSKSSPRKGPLPLVKRKRDSKIKSSDVTDRIIEAFCTGKQEQDIVALWVNAEPKENCKLLYLTRANFSFFLCNSPRHGHGVLQRWVAPFGGHNSHLRTDWSPHHLSLEQRTNWYSVGDQKHPVAQRLATFEGGVRNVSSASVINQHLRARVSERTLR</sequence>
<name>A0A0M0JU56_9EUKA</name>
<comment type="caution">
    <text evidence="1">The sequence shown here is derived from an EMBL/GenBank/DDBJ whole genome shotgun (WGS) entry which is preliminary data.</text>
</comment>
<accession>A0A0M0JU56</accession>
<dbReference type="OrthoDB" id="298589at2759"/>
<evidence type="ECO:0000313" key="2">
    <source>
        <dbReference type="Proteomes" id="UP000037460"/>
    </source>
</evidence>
<keyword evidence="2" id="KW-1185">Reference proteome</keyword>
<dbReference type="Proteomes" id="UP000037460">
    <property type="component" value="Unassembled WGS sequence"/>
</dbReference>
<evidence type="ECO:0000313" key="1">
    <source>
        <dbReference type="EMBL" id="KOO29877.1"/>
    </source>
</evidence>
<reference evidence="2" key="1">
    <citation type="journal article" date="2015" name="PLoS Genet.">
        <title>Genome Sequence and Transcriptome Analyses of Chrysochromulina tobin: Metabolic Tools for Enhanced Algal Fitness in the Prominent Order Prymnesiales (Haptophyceae).</title>
        <authorList>
            <person name="Hovde B.T."/>
            <person name="Deodato C.R."/>
            <person name="Hunsperger H.M."/>
            <person name="Ryken S.A."/>
            <person name="Yost W."/>
            <person name="Jha R.K."/>
            <person name="Patterson J."/>
            <person name="Monnat R.J. Jr."/>
            <person name="Barlow S.B."/>
            <person name="Starkenburg S.R."/>
            <person name="Cattolico R.A."/>
        </authorList>
    </citation>
    <scope>NUCLEOTIDE SEQUENCE</scope>
    <source>
        <strain evidence="2">CCMP291</strain>
    </source>
</reference>
<gene>
    <name evidence="1" type="ORF">Ctob_005212</name>
</gene>
<proteinExistence type="predicted"/>
<organism evidence="1 2">
    <name type="scientific">Chrysochromulina tobinii</name>
    <dbReference type="NCBI Taxonomy" id="1460289"/>
    <lineage>
        <taxon>Eukaryota</taxon>
        <taxon>Haptista</taxon>
        <taxon>Haptophyta</taxon>
        <taxon>Prymnesiophyceae</taxon>
        <taxon>Prymnesiales</taxon>
        <taxon>Chrysochromulinaceae</taxon>
        <taxon>Chrysochromulina</taxon>
    </lineage>
</organism>
<dbReference type="AlphaFoldDB" id="A0A0M0JU56"/>